<dbReference type="EMBL" id="FLQU01001464">
    <property type="protein sequence ID" value="SBS93097.1"/>
    <property type="molecule type" value="Genomic_DNA"/>
</dbReference>
<dbReference type="Pfam" id="PF05795">
    <property type="entry name" value="Plasmodium_Vir"/>
    <property type="match status" value="1"/>
</dbReference>
<feature type="transmembrane region" description="Helical" evidence="1">
    <location>
        <begin position="278"/>
        <end position="297"/>
    </location>
</feature>
<accession>A0A1A8WJH6</accession>
<sequence>MADEIVYKDDDMHSLPSIRNYYHFDNYKYEELGNIETCKKIQTELNDYIGIENLCTTITGILNKFNKKRINPLFDDDHCAVFDYWMYYKLFNNVKKLSGHKNIAEFIVKILNSRTEDLKTDKCSINQTLNVEDYFNKTKMLYDYALDYSTIKLKLQNPNSQCSQQYNDYIDKHAKNYKTIKSECTNGSEKLYCKLLEKLKKKSDEEIFPLLRACKLKSTTSRYEDKEIQDVEEGKFHAGVESSGNYQAERSSSSESEMLSQISLDPLREQTSVHSNSIPMVIAFPFFGIILILFILYKFTPFGTWLNVTFLKKKKIQHYLEEEEEEIDNLIEQTSNLPNISTQNDAHRVSYHAF</sequence>
<evidence type="ECO:0000313" key="2">
    <source>
        <dbReference type="EMBL" id="SBS93097.1"/>
    </source>
</evidence>
<dbReference type="Proteomes" id="UP000078560">
    <property type="component" value="Unassembled WGS sequence"/>
</dbReference>
<keyword evidence="1" id="KW-0472">Membrane</keyword>
<keyword evidence="1" id="KW-1133">Transmembrane helix</keyword>
<evidence type="ECO:0000313" key="3">
    <source>
        <dbReference type="Proteomes" id="UP000078560"/>
    </source>
</evidence>
<dbReference type="InterPro" id="IPR008780">
    <property type="entry name" value="Plasmodium_Vir"/>
</dbReference>
<keyword evidence="1" id="KW-0812">Transmembrane</keyword>
<protein>
    <submittedName>
        <fullName evidence="2">PIR Superfamily Protein</fullName>
    </submittedName>
</protein>
<dbReference type="AlphaFoldDB" id="A0A1A8WJH6"/>
<organism evidence="2 3">
    <name type="scientific">Plasmodium ovale curtisi</name>
    <dbReference type="NCBI Taxonomy" id="864141"/>
    <lineage>
        <taxon>Eukaryota</taxon>
        <taxon>Sar</taxon>
        <taxon>Alveolata</taxon>
        <taxon>Apicomplexa</taxon>
        <taxon>Aconoidasida</taxon>
        <taxon>Haemosporida</taxon>
        <taxon>Plasmodiidae</taxon>
        <taxon>Plasmodium</taxon>
        <taxon>Plasmodium (Plasmodium)</taxon>
    </lineage>
</organism>
<proteinExistence type="predicted"/>
<evidence type="ECO:0000256" key="1">
    <source>
        <dbReference type="SAM" id="Phobius"/>
    </source>
</evidence>
<gene>
    <name evidence="2" type="ORF">POVCU2_0079000</name>
</gene>
<reference evidence="3" key="1">
    <citation type="submission" date="2016-05" db="EMBL/GenBank/DDBJ databases">
        <authorList>
            <person name="Naeem Raeece"/>
        </authorList>
    </citation>
    <scope>NUCLEOTIDE SEQUENCE [LARGE SCALE GENOMIC DNA]</scope>
</reference>
<name>A0A1A8WJH6_PLAOA</name>